<feature type="compositionally biased region" description="Acidic residues" evidence="18">
    <location>
        <begin position="363"/>
        <end position="372"/>
    </location>
</feature>
<keyword evidence="7" id="KW-0999">Mitochondrion inner membrane</keyword>
<evidence type="ECO:0000256" key="1">
    <source>
        <dbReference type="ARBA" id="ARBA00004448"/>
    </source>
</evidence>
<dbReference type="InterPro" id="IPR006769">
    <property type="entry name" value="MCU_C"/>
</dbReference>
<comment type="function">
    <text evidence="17">Highly selective calcium channel localized to the inner mitochondrial membrane, which mediates calcium uptake into the mitochondrial matrix. Mitochondrial calcium homeostasis plays key roles in cellular physiology and regulates ATP production, cytoplasmic calcium signals and activation of cell death pathways. Sufficient to operate as a pore-forming channel without the need of calcium-sensor or auxiliary subunit.</text>
</comment>
<evidence type="ECO:0000256" key="7">
    <source>
        <dbReference type="ARBA" id="ARBA00022792"/>
    </source>
</evidence>
<dbReference type="GeneID" id="19205521"/>
<organism evidence="21 22">
    <name type="scientific">Coniophora puteana (strain RWD-64-598)</name>
    <name type="common">Brown rot fungus</name>
    <dbReference type="NCBI Taxonomy" id="741705"/>
    <lineage>
        <taxon>Eukaryota</taxon>
        <taxon>Fungi</taxon>
        <taxon>Dikarya</taxon>
        <taxon>Basidiomycota</taxon>
        <taxon>Agaricomycotina</taxon>
        <taxon>Agaricomycetes</taxon>
        <taxon>Agaricomycetidae</taxon>
        <taxon>Boletales</taxon>
        <taxon>Coniophorineae</taxon>
        <taxon>Coniophoraceae</taxon>
        <taxon>Coniophora</taxon>
    </lineage>
</organism>
<dbReference type="GO" id="GO:0005262">
    <property type="term" value="F:calcium channel activity"/>
    <property type="evidence" value="ECO:0007669"/>
    <property type="project" value="UniProtKB-KW"/>
</dbReference>
<comment type="similarity">
    <text evidence="2">Belongs to the MCU (TC 1.A.77) family.</text>
</comment>
<keyword evidence="4" id="KW-0109">Calcium transport</keyword>
<feature type="region of interest" description="Disordered" evidence="18">
    <location>
        <begin position="1"/>
        <end position="54"/>
    </location>
</feature>
<evidence type="ECO:0000256" key="2">
    <source>
        <dbReference type="ARBA" id="ARBA00005653"/>
    </source>
</evidence>
<keyword evidence="8" id="KW-0106">Calcium</keyword>
<comment type="subcellular location">
    <subcellularLocation>
        <location evidence="1">Mitochondrion inner membrane</location>
        <topology evidence="1">Multi-pass membrane protein</topology>
    </subcellularLocation>
</comment>
<feature type="region of interest" description="Disordered" evidence="18">
    <location>
        <begin position="355"/>
        <end position="402"/>
    </location>
</feature>
<protein>
    <recommendedName>
        <fullName evidence="16">Calcium uniporter protein, mitochondrial</fullName>
    </recommendedName>
</protein>
<evidence type="ECO:0000256" key="10">
    <source>
        <dbReference type="ARBA" id="ARBA00023065"/>
    </source>
</evidence>
<evidence type="ECO:0000256" key="5">
    <source>
        <dbReference type="ARBA" id="ARBA00022673"/>
    </source>
</evidence>
<keyword evidence="6 19" id="KW-0812">Transmembrane</keyword>
<dbReference type="GO" id="GO:1990246">
    <property type="term" value="C:uniplex complex"/>
    <property type="evidence" value="ECO:0007669"/>
    <property type="project" value="TreeGrafter"/>
</dbReference>
<evidence type="ECO:0000256" key="6">
    <source>
        <dbReference type="ARBA" id="ARBA00022692"/>
    </source>
</evidence>
<comment type="catalytic activity">
    <reaction evidence="14">
        <text>Ca(2+)(in) = Ca(2+)(out)</text>
        <dbReference type="Rhea" id="RHEA:29671"/>
        <dbReference type="ChEBI" id="CHEBI:29108"/>
    </reaction>
</comment>
<dbReference type="PANTHER" id="PTHR13462:SF10">
    <property type="entry name" value="CALCIUM UNIPORTER PROTEIN, MITOCHONDRIAL"/>
    <property type="match status" value="1"/>
</dbReference>
<evidence type="ECO:0000256" key="12">
    <source>
        <dbReference type="ARBA" id="ARBA00023136"/>
    </source>
</evidence>
<name>A0A5M3MKN0_CONPW</name>
<proteinExistence type="inferred from homology"/>
<accession>A0A5M3MKN0</accession>
<dbReference type="OMA" id="IKHECDA"/>
<sequence length="402" mass="44462">MSQHSVSGGDKGDRNGPSSGSGGNSPSLEDEQLKVDHSRFLAEAKPNSNWHRGANSVGALGLGVNHPKSSSTDDFDTIADGKGKLSPTTSHLFKLILPLDRFYETKPNPQPEPPESTEQDNIPPPIVMLLHPSQPLSHASRLIAASLPNDDPMVSFRSTSSSGQTYQWADSIDLGDFIKDAAKDADFTICLVPDAGRRRGQEIMIEVHVPTFAARTRYLRRRLDFVTGELKKMEELKRDCDREARRGAKRMALGGFGMLIAYYGAVARLTFWDYGWDVMEPITYLSGLSTVICGYLWFLYQGREVSYSSVLDSSVTARQNMLYKSKAFDIEKWDDLNAQARSLRKEISAIAEDYDERKKHEEAEVEEVETDSEGAAKPSSEKTRGSTSKDGKEGTTSPLVEA</sequence>
<evidence type="ECO:0000256" key="3">
    <source>
        <dbReference type="ARBA" id="ARBA00022448"/>
    </source>
</evidence>
<evidence type="ECO:0000256" key="13">
    <source>
        <dbReference type="ARBA" id="ARBA00023303"/>
    </source>
</evidence>
<keyword evidence="12 19" id="KW-0472">Membrane</keyword>
<dbReference type="GO" id="GO:0051560">
    <property type="term" value="P:mitochondrial calcium ion homeostasis"/>
    <property type="evidence" value="ECO:0007669"/>
    <property type="project" value="InterPro"/>
</dbReference>
<dbReference type="PANTHER" id="PTHR13462">
    <property type="entry name" value="CALCIUM UNIPORTER PROTEIN, MITOCHONDRIAL"/>
    <property type="match status" value="1"/>
</dbReference>
<comment type="caution">
    <text evidence="21">The sequence shown here is derived from an EMBL/GenBank/DDBJ whole genome shotgun (WGS) entry which is preliminary data.</text>
</comment>
<feature type="transmembrane region" description="Helical" evidence="19">
    <location>
        <begin position="251"/>
        <end position="270"/>
    </location>
</feature>
<evidence type="ECO:0000313" key="21">
    <source>
        <dbReference type="EMBL" id="EIW79577.1"/>
    </source>
</evidence>
<evidence type="ECO:0000256" key="15">
    <source>
        <dbReference type="ARBA" id="ARBA00044966"/>
    </source>
</evidence>
<feature type="domain" description="Calcium uniporter protein C-terminal" evidence="20">
    <location>
        <begin position="208"/>
        <end position="336"/>
    </location>
</feature>
<evidence type="ECO:0000256" key="8">
    <source>
        <dbReference type="ARBA" id="ARBA00022837"/>
    </source>
</evidence>
<evidence type="ECO:0000256" key="19">
    <source>
        <dbReference type="SAM" id="Phobius"/>
    </source>
</evidence>
<evidence type="ECO:0000313" key="22">
    <source>
        <dbReference type="Proteomes" id="UP000053558"/>
    </source>
</evidence>
<dbReference type="InterPro" id="IPR039055">
    <property type="entry name" value="MCU_fam"/>
</dbReference>
<evidence type="ECO:0000259" key="20">
    <source>
        <dbReference type="Pfam" id="PF04678"/>
    </source>
</evidence>
<evidence type="ECO:0000256" key="14">
    <source>
        <dbReference type="ARBA" id="ARBA00036634"/>
    </source>
</evidence>
<keyword evidence="5" id="KW-0107">Calcium channel</keyword>
<keyword evidence="3" id="KW-0813">Transport</keyword>
<feature type="region of interest" description="Disordered" evidence="18">
    <location>
        <begin position="103"/>
        <end position="123"/>
    </location>
</feature>
<evidence type="ECO:0000256" key="16">
    <source>
        <dbReference type="ARBA" id="ARBA00044981"/>
    </source>
</evidence>
<dbReference type="OrthoDB" id="278338at2759"/>
<gene>
    <name evidence="21" type="ORF">CONPUDRAFT_166324</name>
</gene>
<feature type="compositionally biased region" description="Basic and acidic residues" evidence="18">
    <location>
        <begin position="31"/>
        <end position="42"/>
    </location>
</feature>
<dbReference type="KEGG" id="cput:CONPUDRAFT_166324"/>
<dbReference type="AlphaFoldDB" id="A0A5M3MKN0"/>
<dbReference type="Proteomes" id="UP000053558">
    <property type="component" value="Unassembled WGS sequence"/>
</dbReference>
<keyword evidence="9 19" id="KW-1133">Transmembrane helix</keyword>
<feature type="transmembrane region" description="Helical" evidence="19">
    <location>
        <begin position="282"/>
        <end position="300"/>
    </location>
</feature>
<dbReference type="EMBL" id="JH711580">
    <property type="protein sequence ID" value="EIW79577.1"/>
    <property type="molecule type" value="Genomic_DNA"/>
</dbReference>
<evidence type="ECO:0000256" key="4">
    <source>
        <dbReference type="ARBA" id="ARBA00022568"/>
    </source>
</evidence>
<dbReference type="GO" id="GO:0036444">
    <property type="term" value="P:calcium import into the mitochondrion"/>
    <property type="evidence" value="ECO:0007669"/>
    <property type="project" value="TreeGrafter"/>
</dbReference>
<keyword evidence="10" id="KW-0406">Ion transport</keyword>
<reference evidence="22" key="1">
    <citation type="journal article" date="2012" name="Science">
        <title>The Paleozoic origin of enzymatic lignin decomposition reconstructed from 31 fungal genomes.</title>
        <authorList>
            <person name="Floudas D."/>
            <person name="Binder M."/>
            <person name="Riley R."/>
            <person name="Barry K."/>
            <person name="Blanchette R.A."/>
            <person name="Henrissat B."/>
            <person name="Martinez A.T."/>
            <person name="Otillar R."/>
            <person name="Spatafora J.W."/>
            <person name="Yadav J.S."/>
            <person name="Aerts A."/>
            <person name="Benoit I."/>
            <person name="Boyd A."/>
            <person name="Carlson A."/>
            <person name="Copeland A."/>
            <person name="Coutinho P.M."/>
            <person name="de Vries R.P."/>
            <person name="Ferreira P."/>
            <person name="Findley K."/>
            <person name="Foster B."/>
            <person name="Gaskell J."/>
            <person name="Glotzer D."/>
            <person name="Gorecki P."/>
            <person name="Heitman J."/>
            <person name="Hesse C."/>
            <person name="Hori C."/>
            <person name="Igarashi K."/>
            <person name="Jurgens J.A."/>
            <person name="Kallen N."/>
            <person name="Kersten P."/>
            <person name="Kohler A."/>
            <person name="Kuees U."/>
            <person name="Kumar T.K.A."/>
            <person name="Kuo A."/>
            <person name="LaButti K."/>
            <person name="Larrondo L.F."/>
            <person name="Lindquist E."/>
            <person name="Ling A."/>
            <person name="Lombard V."/>
            <person name="Lucas S."/>
            <person name="Lundell T."/>
            <person name="Martin R."/>
            <person name="McLaughlin D.J."/>
            <person name="Morgenstern I."/>
            <person name="Morin E."/>
            <person name="Murat C."/>
            <person name="Nagy L.G."/>
            <person name="Nolan M."/>
            <person name="Ohm R.A."/>
            <person name="Patyshakuliyeva A."/>
            <person name="Rokas A."/>
            <person name="Ruiz-Duenas F.J."/>
            <person name="Sabat G."/>
            <person name="Salamov A."/>
            <person name="Samejima M."/>
            <person name="Schmutz J."/>
            <person name="Slot J.C."/>
            <person name="St John F."/>
            <person name="Stenlid J."/>
            <person name="Sun H."/>
            <person name="Sun S."/>
            <person name="Syed K."/>
            <person name="Tsang A."/>
            <person name="Wiebenga A."/>
            <person name="Young D."/>
            <person name="Pisabarro A."/>
            <person name="Eastwood D.C."/>
            <person name="Martin F."/>
            <person name="Cullen D."/>
            <person name="Grigoriev I.V."/>
            <person name="Hibbett D.S."/>
        </authorList>
    </citation>
    <scope>NUCLEOTIDE SEQUENCE [LARGE SCALE GENOMIC DNA]</scope>
    <source>
        <strain evidence="22">RWD-64-598 SS2</strain>
    </source>
</reference>
<keyword evidence="11" id="KW-0496">Mitochondrion</keyword>
<keyword evidence="13" id="KW-0407">Ion channel</keyword>
<dbReference type="Pfam" id="PF04678">
    <property type="entry name" value="MCU"/>
    <property type="match status" value="1"/>
</dbReference>
<comment type="subunit">
    <text evidence="15">Homotetramer, assembles in a dimer or dimers configuration with two interfaces.</text>
</comment>
<evidence type="ECO:0000256" key="11">
    <source>
        <dbReference type="ARBA" id="ARBA00023128"/>
    </source>
</evidence>
<evidence type="ECO:0000256" key="18">
    <source>
        <dbReference type="SAM" id="MobiDB-lite"/>
    </source>
</evidence>
<dbReference type="GO" id="GO:0015292">
    <property type="term" value="F:uniporter activity"/>
    <property type="evidence" value="ECO:0007669"/>
    <property type="project" value="TreeGrafter"/>
</dbReference>
<feature type="compositionally biased region" description="Basic and acidic residues" evidence="18">
    <location>
        <begin position="379"/>
        <end position="393"/>
    </location>
</feature>
<evidence type="ECO:0000256" key="9">
    <source>
        <dbReference type="ARBA" id="ARBA00022989"/>
    </source>
</evidence>
<evidence type="ECO:0000256" key="17">
    <source>
        <dbReference type="ARBA" id="ARBA00045938"/>
    </source>
</evidence>
<keyword evidence="22" id="KW-1185">Reference proteome</keyword>
<dbReference type="RefSeq" id="XP_007769967.1">
    <property type="nucleotide sequence ID" value="XM_007771777.1"/>
</dbReference>